<dbReference type="GeneTree" id="ENSGT00940000161929"/>
<dbReference type="AlphaFoldDB" id="A0A061HWD9"/>
<dbReference type="Pfam" id="PF16674">
    <property type="entry name" value="UCH_N"/>
    <property type="match status" value="1"/>
</dbReference>
<dbReference type="EC" id="3.4.19.12" evidence="7"/>
<dbReference type="PROSITE" id="PS50235">
    <property type="entry name" value="USP_3"/>
    <property type="match status" value="1"/>
</dbReference>
<reference evidence="11" key="3">
    <citation type="submission" date="2025-05" db="UniProtKB">
        <authorList>
            <consortium name="Ensembl"/>
        </authorList>
    </citation>
    <scope>IDENTIFICATION</scope>
</reference>
<dbReference type="InterPro" id="IPR038093">
    <property type="entry name" value="USP37-like_PH_sf"/>
</dbReference>
<evidence type="ECO:0000259" key="9">
    <source>
        <dbReference type="PROSITE" id="PS50235"/>
    </source>
</evidence>
<name>A0A061HWD9_CRIGR</name>
<dbReference type="GO" id="GO:0050821">
    <property type="term" value="P:protein stabilization"/>
    <property type="evidence" value="ECO:0007669"/>
    <property type="project" value="Ensembl"/>
</dbReference>
<dbReference type="GO" id="GO:0005829">
    <property type="term" value="C:cytosol"/>
    <property type="evidence" value="ECO:0007669"/>
    <property type="project" value="TreeGrafter"/>
</dbReference>
<feature type="region of interest" description="Disordered" evidence="8">
    <location>
        <begin position="204"/>
        <end position="233"/>
    </location>
</feature>
<dbReference type="Gene3D" id="2.30.29.180">
    <property type="entry name" value="Ubiquitin carboxyl-terminal hydrolase 26/29/37, pleckstrin homology-like domain"/>
    <property type="match status" value="1"/>
</dbReference>
<evidence type="ECO:0000256" key="7">
    <source>
        <dbReference type="RuleBase" id="RU366025"/>
    </source>
</evidence>
<evidence type="ECO:0000313" key="12">
    <source>
        <dbReference type="Proteomes" id="UP000030759"/>
    </source>
</evidence>
<accession>A0A061HWD9</accession>
<dbReference type="InterPro" id="IPR038765">
    <property type="entry name" value="Papain-like_cys_pep_sf"/>
</dbReference>
<dbReference type="Ensembl" id="ENSCGRT00001003015.1">
    <property type="protein sequence ID" value="ENSCGRP00001002320.1"/>
    <property type="gene ID" value="ENSCGRG00001002479.1"/>
</dbReference>
<comment type="catalytic activity">
    <reaction evidence="1 7">
        <text>Thiol-dependent hydrolysis of ester, thioester, amide, peptide and isopeptide bonds formed by the C-terminal Gly of ubiquitin (a 76-residue protein attached to proteins as an intracellular targeting signal).</text>
        <dbReference type="EC" id="3.4.19.12"/>
    </reaction>
</comment>
<reference evidence="10" key="2">
    <citation type="submission" date="2013-03" db="EMBL/GenBank/DDBJ databases">
        <title>Chinese hamster genome sequenced from sorted chromosomes.</title>
        <authorList>
            <person name="Brinkrolf K."/>
            <person name="Rupp O."/>
            <person name="Laux H."/>
            <person name="Kollin F."/>
            <person name="Ernst W."/>
            <person name="Linke B."/>
            <person name="Kofler R."/>
            <person name="Romand S."/>
            <person name="Hesse F."/>
            <person name="Budach W.E."/>
            <person name="Galosy S."/>
            <person name="Muller D."/>
            <person name="Noll T."/>
            <person name="Wienberg J."/>
            <person name="Jostock T."/>
            <person name="Leonard M."/>
            <person name="Grillari J."/>
            <person name="Tauch A."/>
            <person name="Goesmann A."/>
            <person name="Helk B."/>
            <person name="Mott J.E."/>
            <person name="Puehler A."/>
            <person name="Borth N."/>
        </authorList>
    </citation>
    <scope>NUCLEOTIDE SEQUENCE</scope>
    <source>
        <strain evidence="10">17A/GY</strain>
    </source>
</reference>
<sequence length="896" mass="101843">MAPIKIQGLVQIRSKNRNRHTRASQWKEAVIEIVERKQKVTMVFSFKLEKRKRVFQLGNNVAGVVVSCCEMGLHCLYLTLKGDTSLLIDKLSSADIEQLKAFLDLAHLSDTQDPDDPMRKQEFLEGGHPFCKKHPEPVCGSSETAQEREAPLPGKMPLSLAKSTSRYAKKDKAEKEIKKRKRMAAPSVDVEEEILTEFSPEPQKKYKICNPRSKRGKGEKPMASREQEKPTNWKLETSLMASARRKTNLDDTTVLSTQTLAEERSGPKFNQEPPVCAEIQLPLDTYAKQLNREGFPNLGNTCYMNSILQSVFGIPTFAKDLLTQGIPWDKVSCDDLIKPLSQLLVLKDIRDVEIKGQLLMTVKKTISTVADTFLGDEQNDAHEFLSQCLEQLKLNMEKLNAMCCSERENEAASSRRFICPVAANFEIELHSSIVCEGCGEATLNTEVSNYLSVDLPQGTKDHPLSIQKSLDLFFTPEKIEHNCENCKNKNSVLRYTWRRLPRVLIVHLKRYHFTANRMLVKSQQPVEISKYLTVASHCNENTKQPFPVTTRNSNGDFDVPGVEGTMHEIFGHSIPSIQPTSVSIDFTVLQVGSNEDAEMQNFQIMCDDQQQLGLEGVSGIDPDLLKTEKWMLCENTSPSWDSIICEPISIQDLGLREKGLQKLPENPDSKNYKKINVYGNPNHHTIIEICNNFCDLKEQKFLEDTQEIGKQLLQQHGKRIQKELLPWALPQSVRGTQEDMGKNMNRYSEMVDPKIDADFLSALGYTESPRVAGMDHSDAANEAMAEDPQNYRLVGVVSHFGSSQDSGHYVSDVYDFQRRAWLLYSDVQVFEIPEALIQENRLHTGYIFFYMQNEIFEWLLKKASECRLLSTPKDEKRTMDLFSTLLNGFTYLLEES</sequence>
<dbReference type="GO" id="GO:0006508">
    <property type="term" value="P:proteolysis"/>
    <property type="evidence" value="ECO:0007669"/>
    <property type="project" value="UniProtKB-KW"/>
</dbReference>
<evidence type="ECO:0000313" key="11">
    <source>
        <dbReference type="Ensembl" id="ENSCGRP00001002320.1"/>
    </source>
</evidence>
<keyword evidence="4 7" id="KW-0833">Ubl conjugation pathway</keyword>
<dbReference type="PROSITE" id="PS00972">
    <property type="entry name" value="USP_1"/>
    <property type="match status" value="1"/>
</dbReference>
<dbReference type="CDD" id="cd13312">
    <property type="entry name" value="PH_USP37_like"/>
    <property type="match status" value="1"/>
</dbReference>
<dbReference type="Proteomes" id="UP000694386">
    <property type="component" value="Unplaced"/>
</dbReference>
<feature type="region of interest" description="Disordered" evidence="8">
    <location>
        <begin position="135"/>
        <end position="186"/>
    </location>
</feature>
<evidence type="ECO:0000256" key="3">
    <source>
        <dbReference type="ARBA" id="ARBA00022670"/>
    </source>
</evidence>
<comment type="function">
    <text evidence="7">Deubiquitinating enzyme that removes conjugated ubiquitin from specific proteins to regulate different cellular processes.</text>
</comment>
<dbReference type="GO" id="GO:0004197">
    <property type="term" value="F:cysteine-type endopeptidase activity"/>
    <property type="evidence" value="ECO:0007669"/>
    <property type="project" value="Ensembl"/>
</dbReference>
<reference evidence="12" key="1">
    <citation type="journal article" date="2013" name="Nat. Biotechnol.">
        <title>Chinese hamster genome sequenced from sorted chromosomes.</title>
        <authorList>
            <person name="Brinkrolf K."/>
            <person name="Rupp O."/>
            <person name="Laux H."/>
            <person name="Kollin F."/>
            <person name="Ernst W."/>
            <person name="Linke B."/>
            <person name="Kofler R."/>
            <person name="Romand S."/>
            <person name="Hesse F."/>
            <person name="Budach W.E."/>
            <person name="Galosy S."/>
            <person name="Muller D."/>
            <person name="Noll T."/>
            <person name="Wienberg J."/>
            <person name="Jostock T."/>
            <person name="Leonard M."/>
            <person name="Grillari J."/>
            <person name="Tauch A."/>
            <person name="Goesmann A."/>
            <person name="Helk B."/>
            <person name="Mott J.E."/>
            <person name="Puhler A."/>
            <person name="Borth N."/>
        </authorList>
    </citation>
    <scope>NUCLEOTIDE SEQUENCE [LARGE SCALE GENOMIC DNA]</scope>
    <source>
        <strain evidence="12">17A/GY</strain>
    </source>
</reference>
<evidence type="ECO:0000256" key="8">
    <source>
        <dbReference type="SAM" id="MobiDB-lite"/>
    </source>
</evidence>
<dbReference type="InterPro" id="IPR028889">
    <property type="entry name" value="USP"/>
</dbReference>
<keyword evidence="5 7" id="KW-0378">Hydrolase</keyword>
<dbReference type="GO" id="GO:0051607">
    <property type="term" value="P:defense response to virus"/>
    <property type="evidence" value="ECO:0007669"/>
    <property type="project" value="Ensembl"/>
</dbReference>
<dbReference type="PROSITE" id="PS00973">
    <property type="entry name" value="USP_2"/>
    <property type="match status" value="1"/>
</dbReference>
<dbReference type="EMBL" id="KE686698">
    <property type="protein sequence ID" value="ERE61066.1"/>
    <property type="molecule type" value="Genomic_DNA"/>
</dbReference>
<protein>
    <recommendedName>
        <fullName evidence="7">Ubiquitin carboxyl-terminal hydrolase</fullName>
        <ecNumber evidence="7">3.4.19.12</ecNumber>
    </recommendedName>
</protein>
<evidence type="ECO:0000256" key="4">
    <source>
        <dbReference type="ARBA" id="ARBA00022786"/>
    </source>
</evidence>
<organism evidence="10 12">
    <name type="scientific">Cricetulus griseus</name>
    <name type="common">Chinese hamster</name>
    <name type="synonym">Cricetulus barabensis griseus</name>
    <dbReference type="NCBI Taxonomy" id="10029"/>
    <lineage>
        <taxon>Eukaryota</taxon>
        <taxon>Metazoa</taxon>
        <taxon>Chordata</taxon>
        <taxon>Craniata</taxon>
        <taxon>Vertebrata</taxon>
        <taxon>Euteleostomi</taxon>
        <taxon>Mammalia</taxon>
        <taxon>Eutheria</taxon>
        <taxon>Euarchontoglires</taxon>
        <taxon>Glires</taxon>
        <taxon>Rodentia</taxon>
        <taxon>Myomorpha</taxon>
        <taxon>Muroidea</taxon>
        <taxon>Cricetidae</taxon>
        <taxon>Cricetinae</taxon>
        <taxon>Cricetulus</taxon>
    </lineage>
</organism>
<feature type="compositionally biased region" description="Basic and acidic residues" evidence="8">
    <location>
        <begin position="168"/>
        <end position="177"/>
    </location>
</feature>
<keyword evidence="3 7" id="KW-0645">Protease</keyword>
<feature type="domain" description="USP" evidence="9">
    <location>
        <begin position="293"/>
        <end position="853"/>
    </location>
</feature>
<dbReference type="Gene3D" id="3.90.70.10">
    <property type="entry name" value="Cysteine proteinases"/>
    <property type="match status" value="2"/>
</dbReference>
<evidence type="ECO:0000256" key="1">
    <source>
        <dbReference type="ARBA" id="ARBA00000707"/>
    </source>
</evidence>
<dbReference type="Pfam" id="PF00443">
    <property type="entry name" value="UCH"/>
    <property type="match status" value="1"/>
</dbReference>
<evidence type="ECO:0000256" key="5">
    <source>
        <dbReference type="ARBA" id="ARBA00022801"/>
    </source>
</evidence>
<evidence type="ECO:0000256" key="2">
    <source>
        <dbReference type="ARBA" id="ARBA00009085"/>
    </source>
</evidence>
<evidence type="ECO:0000256" key="6">
    <source>
        <dbReference type="ARBA" id="ARBA00022807"/>
    </source>
</evidence>
<dbReference type="PANTHER" id="PTHR24006:SF711">
    <property type="entry name" value="UBIQUITIN CARBOXYL-TERMINAL HYDROLASE 29"/>
    <property type="match status" value="1"/>
</dbReference>
<dbReference type="CDD" id="cd02257">
    <property type="entry name" value="Peptidase_C19"/>
    <property type="match status" value="2"/>
</dbReference>
<feature type="compositionally biased region" description="Basic and acidic residues" evidence="8">
    <location>
        <begin position="216"/>
        <end position="231"/>
    </location>
</feature>
<dbReference type="GO" id="GO:0000082">
    <property type="term" value="P:G1/S transition of mitotic cell cycle"/>
    <property type="evidence" value="ECO:0007669"/>
    <property type="project" value="TreeGrafter"/>
</dbReference>
<dbReference type="MEROPS" id="C19.043"/>
<gene>
    <name evidence="10" type="ORF">H671_21015</name>
</gene>
<dbReference type="SUPFAM" id="SSF54001">
    <property type="entry name" value="Cysteine proteinases"/>
    <property type="match status" value="1"/>
</dbReference>
<dbReference type="GO" id="GO:0060340">
    <property type="term" value="P:positive regulation of type I interferon-mediated signaling pathway"/>
    <property type="evidence" value="ECO:0007669"/>
    <property type="project" value="Ensembl"/>
</dbReference>
<dbReference type="PANTHER" id="PTHR24006">
    <property type="entry name" value="UBIQUITIN CARBOXYL-TERMINAL HYDROLASE"/>
    <property type="match status" value="1"/>
</dbReference>
<dbReference type="InterPro" id="IPR032069">
    <property type="entry name" value="USP37-like_PH"/>
</dbReference>
<comment type="similarity">
    <text evidence="2 7">Belongs to the peptidase C19 family.</text>
</comment>
<dbReference type="GO" id="GO:0004843">
    <property type="term" value="F:cysteine-type deubiquitinase activity"/>
    <property type="evidence" value="ECO:0007669"/>
    <property type="project" value="UniProtKB-UniRule"/>
</dbReference>
<keyword evidence="6 7" id="KW-0788">Thiol protease</keyword>
<dbReference type="InterPro" id="IPR050164">
    <property type="entry name" value="Peptidase_C19"/>
</dbReference>
<dbReference type="Proteomes" id="UP000030759">
    <property type="component" value="Unassembled WGS sequence"/>
</dbReference>
<evidence type="ECO:0000313" key="10">
    <source>
        <dbReference type="EMBL" id="ERE61066.1"/>
    </source>
</evidence>
<dbReference type="InterPro" id="IPR018200">
    <property type="entry name" value="USP_CS"/>
</dbReference>
<dbReference type="GO" id="GO:0071108">
    <property type="term" value="P:protein K48-linked deubiquitination"/>
    <property type="evidence" value="ECO:0007669"/>
    <property type="project" value="Ensembl"/>
</dbReference>
<proteinExistence type="inferred from homology"/>
<dbReference type="GO" id="GO:0005634">
    <property type="term" value="C:nucleus"/>
    <property type="evidence" value="ECO:0007669"/>
    <property type="project" value="TreeGrafter"/>
</dbReference>
<dbReference type="InterPro" id="IPR001394">
    <property type="entry name" value="Peptidase_C19_UCH"/>
</dbReference>